<evidence type="ECO:0000313" key="1">
    <source>
        <dbReference type="EMBL" id="QOI90631.1"/>
    </source>
</evidence>
<evidence type="ECO:0008006" key="2">
    <source>
        <dbReference type="Google" id="ProtNLM"/>
    </source>
</evidence>
<dbReference type="Pfam" id="PF03382">
    <property type="entry name" value="DUF285"/>
    <property type="match status" value="1"/>
</dbReference>
<protein>
    <recommendedName>
        <fullName evidence="2">Hedgehog/Intein (Hint) domain-containing protein</fullName>
    </recommendedName>
</protein>
<reference evidence="1" key="1">
    <citation type="submission" date="2020-06" db="EMBL/GenBank/DDBJ databases">
        <title>Lateral gene transfer of anion-conducting channel rhodopsins between green algae and giant viruses.</title>
        <authorList>
            <person name="Rozenberg A."/>
            <person name="Oppermann J."/>
            <person name="Wietek J."/>
            <person name="Fernandez Lahore R.G."/>
            <person name="Sandaa R.-A."/>
            <person name="Bratbak G."/>
            <person name="Hegemann P."/>
            <person name="Beja O."/>
        </authorList>
    </citation>
    <scope>NUCLEOTIDE SEQUENCE</scope>
    <source>
        <strain evidence="1">01B</strain>
    </source>
</reference>
<name>A0A7M3UPE4_POV01</name>
<dbReference type="EMBL" id="MT663543">
    <property type="protein sequence ID" value="QOI90631.1"/>
    <property type="molecule type" value="Genomic_DNA"/>
</dbReference>
<organismHost>
    <name type="scientific">Pyramimonas plurioculata</name>
    <dbReference type="NCBI Taxonomy" id="36893"/>
</organismHost>
<dbReference type="InterPro" id="IPR005046">
    <property type="entry name" value="DUF285"/>
</dbReference>
<organism evidence="1">
    <name type="scientific">Pyramimonas orientalis virus</name>
    <name type="common">PoV01</name>
    <dbReference type="NCBI Taxonomy" id="455367"/>
    <lineage>
        <taxon>Viruses</taxon>
        <taxon>Varidnaviria</taxon>
        <taxon>Bamfordvirae</taxon>
        <taxon>Nucleocytoviricota</taxon>
        <taxon>Megaviricetes</taxon>
        <taxon>Imitervirales</taxon>
        <taxon>Allomimiviridae</taxon>
        <taxon>Heliosvirus</taxon>
        <taxon>Heliosvirus raunefjordenense</taxon>
    </lineage>
</organism>
<accession>A0A7M3UPE4</accession>
<proteinExistence type="predicted"/>
<sequence length="707" mass="79439">MGSDIIFLSTQQLSTSTESDYEYTTNITINQIFDISQFIDPVSNKILAGVRLKAEVEITDSEFFPKGIEISTSPQPRQNGAYIHFAPPIHNNQVWSEGVNHIDMALPLCTTYYDLQNINWSNVTHLRLYGNKRSSQNSSTLTMYNIRLSTLLPDMTKFETILGTGGDNKPFQFKKLGTIHVSGTFANNTRGVIYETGAHVRGTVIYVLNGTLYARSGHGAYVDGAVHVSYTIPTNTTIHEILLSVQILSDSDPINRMDLWVDGTLVDSTTSTLFHENNYDTYQYMAGGDTGGTGRMYSQIAKTRDYTFHKTGANLSNGTINWCNTYVDQTTFDRVIYQGDCVFVIKVNIDTNIDDHFVLGLKQGETYNFIVLYGNEELHHNTDSNVTLSFTTLPPGEYELRVTGTFPTFVANAGGDAHKIVEVLQWGCFEWSSLVDAFADCINLIKVSAFDTPNLTNVTHMTNMFKNCTALSSINRIEDWGICNVTDMSGLLENTSNTMSYDQYNNVLNNWRNQNVQNGVNVHFGNAMYTSGYNDKQYLINSYQWTITDGGVVPLLCFLKGTHITTDTGDVVIEEINRDHHINGFKVHNITKTPLTVDYMVRFKANAFQQSVPSRDVVVTPVHGIYTSFGLYTCQYNKMMMANDMCNGVSIIKDYDCCCGPEKKYVYNVLLEDANKELIYTYIKASGLVFENLHPTNSTTSLQFFKY</sequence>
<gene>
    <name evidence="1" type="ORF">HWQ62_00500</name>
</gene>